<comment type="caution">
    <text evidence="2">The sequence shown here is derived from an EMBL/GenBank/DDBJ whole genome shotgun (WGS) entry which is preliminary data.</text>
</comment>
<gene>
    <name evidence="2" type="primary">FRS5_56</name>
    <name evidence="2" type="ORF">CK203_054694</name>
</gene>
<dbReference type="EMBL" id="QGNW01000299">
    <property type="protein sequence ID" value="RVW78236.1"/>
    <property type="molecule type" value="Genomic_DNA"/>
</dbReference>
<reference evidence="2 3" key="1">
    <citation type="journal article" date="2018" name="PLoS Genet.">
        <title>Population sequencing reveals clonal diversity and ancestral inbreeding in the grapevine cultivar Chardonnay.</title>
        <authorList>
            <person name="Roach M.J."/>
            <person name="Johnson D.L."/>
            <person name="Bohlmann J."/>
            <person name="van Vuuren H.J."/>
            <person name="Jones S.J."/>
            <person name="Pretorius I.S."/>
            <person name="Schmidt S.A."/>
            <person name="Borneman A.R."/>
        </authorList>
    </citation>
    <scope>NUCLEOTIDE SEQUENCE [LARGE SCALE GENOMIC DNA]</scope>
    <source>
        <strain evidence="3">cv. Chardonnay</strain>
        <tissue evidence="2">Leaf</tissue>
    </source>
</reference>
<evidence type="ECO:0000259" key="1">
    <source>
        <dbReference type="Pfam" id="PF10551"/>
    </source>
</evidence>
<dbReference type="PANTHER" id="PTHR47718:SF17">
    <property type="entry name" value="PROTEIN FAR1-RELATED SEQUENCE 5-LIKE"/>
    <property type="match status" value="1"/>
</dbReference>
<name>A0A438H0W5_VITVI</name>
<dbReference type="InterPro" id="IPR018289">
    <property type="entry name" value="MULE_transposase_dom"/>
</dbReference>
<organism evidence="2 3">
    <name type="scientific">Vitis vinifera</name>
    <name type="common">Grape</name>
    <dbReference type="NCBI Taxonomy" id="29760"/>
    <lineage>
        <taxon>Eukaryota</taxon>
        <taxon>Viridiplantae</taxon>
        <taxon>Streptophyta</taxon>
        <taxon>Embryophyta</taxon>
        <taxon>Tracheophyta</taxon>
        <taxon>Spermatophyta</taxon>
        <taxon>Magnoliopsida</taxon>
        <taxon>eudicotyledons</taxon>
        <taxon>Gunneridae</taxon>
        <taxon>Pentapetalae</taxon>
        <taxon>rosids</taxon>
        <taxon>Vitales</taxon>
        <taxon>Vitaceae</taxon>
        <taxon>Viteae</taxon>
        <taxon>Vitis</taxon>
    </lineage>
</organism>
<feature type="domain" description="MULE transposase" evidence="1">
    <location>
        <begin position="9"/>
        <end position="102"/>
    </location>
</feature>
<dbReference type="AlphaFoldDB" id="A0A438H0W5"/>
<evidence type="ECO:0000313" key="3">
    <source>
        <dbReference type="Proteomes" id="UP000288805"/>
    </source>
</evidence>
<dbReference type="Pfam" id="PF10551">
    <property type="entry name" value="MULE"/>
    <property type="match status" value="1"/>
</dbReference>
<dbReference type="PANTHER" id="PTHR47718">
    <property type="entry name" value="OS01G0519700 PROTEIN"/>
    <property type="match status" value="1"/>
</dbReference>
<evidence type="ECO:0000313" key="2">
    <source>
        <dbReference type="EMBL" id="RVW78236.1"/>
    </source>
</evidence>
<sequence length="287" mass="33071">MDYACFGDVLAFDTKYRTNAYKKPLVVLVGVNHHHQTVVFGSALLIDESAGTCEWVLETFLIAMMNKKPISVVTDGNKTMRKAIKKVLSDVCHRLCSWHLQRNAFTNVHIKDFASIFARCMFMPGNAKEFEKAETCLRGNFFAGMRSTQRVILRIRQNEAKAEFELNNSSHVFQPSYPYLKIMLRWYTRKNPSLNSGGDEECRVILFGRPCRAFGRDHHSCILKRWTKLAKMHTTSSTVNETDNDMDQFITGFQQYEQTMTTACEGGDPNKYPNEKDMQSFFYSLME</sequence>
<accession>A0A438H0W5</accession>
<dbReference type="Proteomes" id="UP000288805">
    <property type="component" value="Unassembled WGS sequence"/>
</dbReference>
<protein>
    <submittedName>
        <fullName evidence="2">Protein FAR1-related sequence 5</fullName>
    </submittedName>
</protein>
<proteinExistence type="predicted"/>